<gene>
    <name evidence="2" type="ordered locus">ABO_1632</name>
</gene>
<protein>
    <recommendedName>
        <fullName evidence="4">DUF4845 domain-containing protein</fullName>
    </recommendedName>
</protein>
<accession>Q0VP18</accession>
<dbReference type="AlphaFoldDB" id="Q0VP18"/>
<keyword evidence="1" id="KW-0812">Transmembrane</keyword>
<dbReference type="EMBL" id="AM286690">
    <property type="protein sequence ID" value="CAL17080.1"/>
    <property type="molecule type" value="Genomic_DNA"/>
</dbReference>
<evidence type="ECO:0000313" key="2">
    <source>
        <dbReference type="EMBL" id="CAL17080.1"/>
    </source>
</evidence>
<feature type="transmembrane region" description="Helical" evidence="1">
    <location>
        <begin position="12"/>
        <end position="35"/>
    </location>
</feature>
<keyword evidence="3" id="KW-1185">Reference proteome</keyword>
<evidence type="ECO:0000256" key="1">
    <source>
        <dbReference type="SAM" id="Phobius"/>
    </source>
</evidence>
<dbReference type="Proteomes" id="UP000008871">
    <property type="component" value="Chromosome"/>
</dbReference>
<keyword evidence="1" id="KW-1133">Transmembrane helix</keyword>
<evidence type="ECO:0008006" key="4">
    <source>
        <dbReference type="Google" id="ProtNLM"/>
    </source>
</evidence>
<name>Q0VP18_ALCBS</name>
<dbReference type="eggNOG" id="COG4969">
    <property type="taxonomic scope" value="Bacteria"/>
</dbReference>
<proteinExistence type="predicted"/>
<evidence type="ECO:0000313" key="3">
    <source>
        <dbReference type="Proteomes" id="UP000008871"/>
    </source>
</evidence>
<sequence>MMTTKPSQQRGMSLISGAIVLIVVAILGTAAFRMIPAYMEHNTISTAIRSLLQDSKTALMSPREIRDGLSKRFTINQVNVISVDDLVIVKKGGVLTVSTDYEVREPLFYNVSIVMSFNDEFKKDIRQ</sequence>
<keyword evidence="1" id="KW-0472">Membrane</keyword>
<dbReference type="InterPro" id="IPR032314">
    <property type="entry name" value="DUF4845"/>
</dbReference>
<organism evidence="2 3">
    <name type="scientific">Alcanivorax borkumensis (strain ATCC 700651 / DSM 11573 / NCIMB 13689 / SK2)</name>
    <dbReference type="NCBI Taxonomy" id="393595"/>
    <lineage>
        <taxon>Bacteria</taxon>
        <taxon>Pseudomonadati</taxon>
        <taxon>Pseudomonadota</taxon>
        <taxon>Gammaproteobacteria</taxon>
        <taxon>Oceanospirillales</taxon>
        <taxon>Alcanivoracaceae</taxon>
        <taxon>Alcanivorax</taxon>
    </lineage>
</organism>
<dbReference type="Pfam" id="PF16137">
    <property type="entry name" value="DUF4845"/>
    <property type="match status" value="1"/>
</dbReference>
<dbReference type="STRING" id="393595.ABO_1632"/>
<reference evidence="2 3" key="1">
    <citation type="journal article" date="2006" name="Nat. Biotechnol.">
        <title>Genome sequence of the ubiquitous hydrocarbon-degrading marine bacterium Alcanivorax borkumensis.</title>
        <authorList>
            <person name="Schneiker S."/>
            <person name="Martins dos Santos V.A.P."/>
            <person name="Bartels D."/>
            <person name="Bekel T."/>
            <person name="Brecht M."/>
            <person name="Buhrmester J."/>
            <person name="Chernikova T.N."/>
            <person name="Denaro R."/>
            <person name="Ferrer M."/>
            <person name="Gertler C."/>
            <person name="Goesmann A."/>
            <person name="Golyshina O.V."/>
            <person name="Kaminski F."/>
            <person name="Khachane A.N."/>
            <person name="Lang S."/>
            <person name="Linke B."/>
            <person name="McHardy A.C."/>
            <person name="Meyer F."/>
            <person name="Nechitaylo T."/>
            <person name="Puehler A."/>
            <person name="Regenhardt D."/>
            <person name="Rupp O."/>
            <person name="Sabirova J.S."/>
            <person name="Selbitschka W."/>
            <person name="Yakimov M.M."/>
            <person name="Timmis K.N."/>
            <person name="Vorhoelter F.-J."/>
            <person name="Weidner S."/>
            <person name="Kaiser O."/>
            <person name="Golyshin P.N."/>
        </authorList>
    </citation>
    <scope>NUCLEOTIDE SEQUENCE [LARGE SCALE GENOMIC DNA]</scope>
    <source>
        <strain evidence="3">ATCC 700651 / DSM 11573 / NCIMB 13689 / SK2</strain>
    </source>
</reference>
<dbReference type="HOGENOM" id="CLU_149778_1_0_6"/>
<dbReference type="KEGG" id="abo:ABO_1632"/>
<dbReference type="RefSeq" id="WP_011588913.1">
    <property type="nucleotide sequence ID" value="NC_008260.1"/>
</dbReference>